<keyword evidence="2" id="KW-0472">Membrane</keyword>
<keyword evidence="2" id="KW-1133">Transmembrane helix</keyword>
<protein>
    <submittedName>
        <fullName evidence="3">Uncharacterized protein</fullName>
    </submittedName>
</protein>
<feature type="region of interest" description="Disordered" evidence="1">
    <location>
        <begin position="398"/>
        <end position="465"/>
    </location>
</feature>
<name>A0A0J9BJM4_9FIRM</name>
<comment type="caution">
    <text evidence="3">The sequence shown here is derived from an EMBL/GenBank/DDBJ whole genome shotgun (WGS) entry which is preliminary data.</text>
</comment>
<feature type="region of interest" description="Disordered" evidence="1">
    <location>
        <begin position="173"/>
        <end position="200"/>
    </location>
</feature>
<feature type="compositionally biased region" description="Low complexity" evidence="1">
    <location>
        <begin position="352"/>
        <end position="361"/>
    </location>
</feature>
<evidence type="ECO:0000313" key="4">
    <source>
        <dbReference type="Proteomes" id="UP000037392"/>
    </source>
</evidence>
<gene>
    <name evidence="3" type="ORF">HMPREF9470_00158</name>
</gene>
<feature type="transmembrane region" description="Helical" evidence="2">
    <location>
        <begin position="472"/>
        <end position="492"/>
    </location>
</feature>
<keyword evidence="2" id="KW-0812">Transmembrane</keyword>
<dbReference type="AlphaFoldDB" id="A0A0J9BJM4"/>
<organism evidence="3 4">
    <name type="scientific">[Clostridium] citroniae WAL-19142</name>
    <dbReference type="NCBI Taxonomy" id="742734"/>
    <lineage>
        <taxon>Bacteria</taxon>
        <taxon>Bacillati</taxon>
        <taxon>Bacillota</taxon>
        <taxon>Clostridia</taxon>
        <taxon>Lachnospirales</taxon>
        <taxon>Lachnospiraceae</taxon>
        <taxon>Enterocloster</taxon>
    </lineage>
</organism>
<feature type="region of interest" description="Disordered" evidence="1">
    <location>
        <begin position="352"/>
        <end position="386"/>
    </location>
</feature>
<feature type="compositionally biased region" description="Pro residues" evidence="1">
    <location>
        <begin position="178"/>
        <end position="195"/>
    </location>
</feature>
<dbReference type="Proteomes" id="UP000037392">
    <property type="component" value="Unassembled WGS sequence"/>
</dbReference>
<dbReference type="GeneID" id="93163640"/>
<evidence type="ECO:0000256" key="2">
    <source>
        <dbReference type="SAM" id="Phobius"/>
    </source>
</evidence>
<evidence type="ECO:0000313" key="3">
    <source>
        <dbReference type="EMBL" id="KMW13237.1"/>
    </source>
</evidence>
<reference evidence="3 4" key="1">
    <citation type="submission" date="2011-04" db="EMBL/GenBank/DDBJ databases">
        <title>The Genome Sequence of Clostridium citroniae WAL-19142.</title>
        <authorList>
            <consortium name="The Broad Institute Genome Sequencing Platform"/>
            <person name="Earl A."/>
            <person name="Ward D."/>
            <person name="Feldgarden M."/>
            <person name="Gevers D."/>
            <person name="Warren Y.A."/>
            <person name="Tyrrell K.L."/>
            <person name="Citron D.M."/>
            <person name="Goldstein E.J."/>
            <person name="Daigneault M."/>
            <person name="Allen-Vercoe E."/>
            <person name="Young S.K."/>
            <person name="Zeng Q."/>
            <person name="Gargeya S."/>
            <person name="Fitzgerald M."/>
            <person name="Haas B."/>
            <person name="Abouelleil A."/>
            <person name="Alvarado L."/>
            <person name="Arachchi H.M."/>
            <person name="Berlin A."/>
            <person name="Brown A."/>
            <person name="Chapman S.B."/>
            <person name="Chen Z."/>
            <person name="Dunbar C."/>
            <person name="Freedman E."/>
            <person name="Gearin G."/>
            <person name="Gellesch M."/>
            <person name="Goldberg J."/>
            <person name="Griggs A."/>
            <person name="Gujja S."/>
            <person name="Heilman E.R."/>
            <person name="Heiman D."/>
            <person name="Howarth C."/>
            <person name="Larson L."/>
            <person name="Lui A."/>
            <person name="MacDonald P.J."/>
            <person name="Mehta T."/>
            <person name="Montmayeur A."/>
            <person name="Murphy C."/>
            <person name="Neiman D."/>
            <person name="Pearson M."/>
            <person name="Priest M."/>
            <person name="Roberts A."/>
            <person name="Saif S."/>
            <person name="Shea T."/>
            <person name="Shenoy N."/>
            <person name="Sisk P."/>
            <person name="Stolte C."/>
            <person name="Sykes S."/>
            <person name="White J."/>
            <person name="Yandava C."/>
            <person name="Wortman J."/>
            <person name="Nusbaum C."/>
            <person name="Birren B."/>
        </authorList>
    </citation>
    <scope>NUCLEOTIDE SEQUENCE [LARGE SCALE GENOMIC DNA]</scope>
    <source>
        <strain evidence="3 4">WAL-19142</strain>
    </source>
</reference>
<dbReference type="EMBL" id="ADLK01000045">
    <property type="protein sequence ID" value="KMW13237.1"/>
    <property type="molecule type" value="Genomic_DNA"/>
</dbReference>
<proteinExistence type="predicted"/>
<accession>A0A0J9BJM4</accession>
<sequence>MKRFANFRKQIKMIAAAVLTAWTLCSFGIIFSGGAELPGAVTETINSQEELVQWYEKQTGTGNTVGILAKGLVINKEIRLSSSASAGHGLIQIRIPEGPVRILGQGTLMIDDPGVNIMGPHHLFTVEENGKLILAQAAIGVEDKTKPSILCRTREQVIISDKVEGARELIIEASDTPGPDPLPPDESQPHPLPDPPEQEMDPELTEVYLLNIASDKSGSARLSFANIPANITGLYISRSPDGKTWTKEKNKRTLPSSQNGQGTVEYENFLKEPDNTLDTSIVNDGYMIYNFQSADHSFYIKVRFEWPDGSWESRKIKVAVPEYTGQGLTFVYGGGSSGGYYGSYGSSGGSSGRSSYGNYSYNTQDSEGTQEESDASEGPISRGGGGLSWKDFFPDFSRSVPESVKGPENASPSTAKQIPDPAQGSDPTGTEEEALGNTENGPAEVPDEEPLYQAGAGELSETPDNGMHKKTWTGVAAAVIIIACAGIGLIFYRRKKK</sequence>
<dbReference type="RefSeq" id="WP_048928999.1">
    <property type="nucleotide sequence ID" value="NZ_KQ235875.1"/>
</dbReference>
<dbReference type="PATRIC" id="fig|742734.4.peg.168"/>
<evidence type="ECO:0000256" key="1">
    <source>
        <dbReference type="SAM" id="MobiDB-lite"/>
    </source>
</evidence>
<dbReference type="OrthoDB" id="2065353at2"/>